<feature type="region of interest" description="Disordered" evidence="1">
    <location>
        <begin position="891"/>
        <end position="945"/>
    </location>
</feature>
<feature type="region of interest" description="Disordered" evidence="1">
    <location>
        <begin position="83"/>
        <end position="371"/>
    </location>
</feature>
<feature type="compositionally biased region" description="Basic and acidic residues" evidence="1">
    <location>
        <begin position="1967"/>
        <end position="1982"/>
    </location>
</feature>
<feature type="compositionally biased region" description="Basic and acidic residues" evidence="1">
    <location>
        <begin position="536"/>
        <end position="581"/>
    </location>
</feature>
<feature type="compositionally biased region" description="Basic and acidic residues" evidence="1">
    <location>
        <begin position="1360"/>
        <end position="1378"/>
    </location>
</feature>
<feature type="compositionally biased region" description="Basic and acidic residues" evidence="1">
    <location>
        <begin position="2417"/>
        <end position="2432"/>
    </location>
</feature>
<feature type="compositionally biased region" description="Basic and acidic residues" evidence="1">
    <location>
        <begin position="2231"/>
        <end position="2240"/>
    </location>
</feature>
<feature type="region of interest" description="Disordered" evidence="1">
    <location>
        <begin position="1967"/>
        <end position="1986"/>
    </location>
</feature>
<feature type="region of interest" description="Disordered" evidence="1">
    <location>
        <begin position="1822"/>
        <end position="1893"/>
    </location>
</feature>
<feature type="compositionally biased region" description="Basic and acidic residues" evidence="1">
    <location>
        <begin position="2211"/>
        <end position="2224"/>
    </location>
</feature>
<protein>
    <submittedName>
        <fullName evidence="2">Uncharacterized protein</fullName>
    </submittedName>
</protein>
<reference evidence="2" key="1">
    <citation type="journal article" date="2015" name="PLoS ONE">
        <title>Comprehensive Evaluation of Toxoplasma gondii VEG and Neospora caninum LIV Genomes with Tachyzoite Stage Transcriptome and Proteome Defines Novel Transcript Features.</title>
        <authorList>
            <person name="Ramaprasad A."/>
            <person name="Mourier T."/>
            <person name="Naeem R."/>
            <person name="Malas T.B."/>
            <person name="Moussa E."/>
            <person name="Panigrahi A."/>
            <person name="Vermont S.J."/>
            <person name="Otto T.D."/>
            <person name="Wastling J."/>
            <person name="Pain A."/>
        </authorList>
    </citation>
    <scope>NUCLEOTIDE SEQUENCE</scope>
    <source>
        <strain evidence="2">Liverpool</strain>
    </source>
</reference>
<organism evidence="2">
    <name type="scientific">Neospora caninum (strain Liverpool)</name>
    <dbReference type="NCBI Taxonomy" id="572307"/>
    <lineage>
        <taxon>Eukaryota</taxon>
        <taxon>Sar</taxon>
        <taxon>Alveolata</taxon>
        <taxon>Apicomplexa</taxon>
        <taxon>Conoidasida</taxon>
        <taxon>Coccidia</taxon>
        <taxon>Eucoccidiorida</taxon>
        <taxon>Eimeriorina</taxon>
        <taxon>Sarcocystidae</taxon>
        <taxon>Neospora</taxon>
    </lineage>
</organism>
<feature type="region of interest" description="Disordered" evidence="1">
    <location>
        <begin position="1910"/>
        <end position="1929"/>
    </location>
</feature>
<feature type="region of interest" description="Disordered" evidence="1">
    <location>
        <begin position="1066"/>
        <end position="1176"/>
    </location>
</feature>
<feature type="compositionally biased region" description="Basic residues" evidence="1">
    <location>
        <begin position="288"/>
        <end position="297"/>
    </location>
</feature>
<feature type="region of interest" description="Disordered" evidence="1">
    <location>
        <begin position="2110"/>
        <end position="2273"/>
    </location>
</feature>
<feature type="compositionally biased region" description="Basic and acidic residues" evidence="1">
    <location>
        <begin position="615"/>
        <end position="634"/>
    </location>
</feature>
<feature type="compositionally biased region" description="Low complexity" evidence="1">
    <location>
        <begin position="354"/>
        <end position="367"/>
    </location>
</feature>
<feature type="compositionally biased region" description="Low complexity" evidence="1">
    <location>
        <begin position="2241"/>
        <end position="2255"/>
    </location>
</feature>
<sequence>MALPPWRVGASASAPSVAAADALQDRASAQGGWEQRWYVGTAVADPPWKHNAHQAGFRAEATPASTQHQESWQQQRLPPWFGQQAVDAGGDTHAGASRVPPPWQRVGCDAPSDQQAAPWQRRAGRSTSRNEDSPQCTSQPVYAGHREASGRNEGFPPGQNRRRGQELGGIGGDRRGGRGTDGDRGGAPASDVTGNGRERRGGRDQVASSWQPCKPENPRQRNRAGSALPEAGHRDRQEAWGLRGDWGDKRPRGPDLGEREVPGQLYRRDAGYGGSLRRRSPSLENQKRGRRSPRRRSPPPSFSGRAAHRSRERGRFEFPQNSREHQARSASLSGARAYADRASTMEMEVEGRRPGPAAGSPASVALPGPLPGGAEGLSASAGVWAPPPAGGADSAVRAVPSLPTAGGAQGLLPAAAFFDHSSAASIAATGTPASKAFLLAASQLAPVGVVPAAGPSAPSALTFAPVPPAGCFWVIPPSGAAFPLGDPSAVAAAASVGSHGSRQDAEDLPSERRGDSVGRHRRGGRDGSGSVGDGPRGLDGREGIGRRRDSLSSSREGARGRGSRDRVERREGPKSGCDRPTSRGRAQSRRVSGSWLKRWEDRASSASLAFQEALPGRHEERRVSRDRRVSEERRHAARGPRGGRFSFEGARRGPGGGAPGRFGRDTDENRQGRSAGYPGSGEPYCGSASGHRLDAGWRGQSAERRIRSRGERRAEWSDEEGRSRGDGRIPWYARSAKYGATSRPRAALDHPSLHPPQFSSHFPVLREAAKEALRRVYRRFALCIEDARESKRHIKGRSNSADVETAALQNARKAASESEVGTDPGSLSDDSKKQDAMTEASENGHQGYDQEKDRSSPSHGGDRSGLEEQNGRNDVSDQSADPVYQLREASNVSCVDAEAEKSVDGGDQKKASGEWEETKDRPMAATETCPEATQEEALHGSTKAMAAPQDRIDLARPHVALLLTSLPNIRLAPLHRMITAHYKVHDAAPMVLFLAACPSTGRCRGYGVILVQSFEVVEKLLHAPVFIWRAAGGDGRPGGCRIPRPRSSAHFWTRSMACPKCLASVASPSVKGPRSLPSTGGDRFSPVAAGEGGRRCDGSGRSSVSSPDSHAGRCVGRGPVAESPARDASGVSGRGDRRWPGRDSRRGGFTRLAAAGRERRRMPGVGGSGRGEEFERRKQPLCDRAAKLHLLVSPTLQFQCNARVSQLVTQSTWSRTFSSSVWTQLFKCILFPSLRYSPATAAAAEGDPSSTKRLYEMSQATEGSARNQKDVDQLEARRLSLADVGQPPTVSLQSESLARLGASATAVAALLQTSVYTTSKRLYLNLPHAALRALLRQDARGSSDALFSPGKRTAAPALPRDSDQESGMREKKNGDRGGRPTAFCESHEAGAPLGGPRCESEGQHALAKDPSADGEVQAGTKSEADTADSAETVDTGRSEPEGGRGVKRLREEVSFASNVLDMILRDRRPATFTMSDDDGARYSIEPLSNGTDSGYPWHVKPSGPSESSEELSETVSDALDALFRSLVEEQIYPVEYLAFEGVHVGNAWLVPPPRSPLCETAPPPHGPSADKAHQGSKPLRWGEKMETVVLPHVLLVRGLPNAAVEGAQQSLEKMLAELWGSWLLSHAGAAAPVVDETGSASCSLQLASSLGRTGGRATDVLAQELWGWQLFDFLETRMLRGDGFLLLPSCLPAATALKLLSVCSLPQTEDGSCSTLASRSPQTESSGDASASAPLSPLLLPLIFRVPSPSAPHVFSVLPFEVSSHLKSRDLPFIVSLVNSVLRHLLHRCVASTVCCCSLRNKEVSEDAEAPVKRRCCCCSSCSSGAAGPTGQEAEKASSEPRLPPEALPAAEEGDATEAGDPASEGKSTSDPAAAKSSTCEAPDDSITSSSVPATSCACCCCVEEIRDPGSEGPTGSTARSGRHRRRRRIPLGTAQVARGWVAGLPPLQVRPGLPFAMPYAPLITSARREKRGDRDENRYDEDPMFPPPACGAEHLIESLFFSVEAFFQQPFLRPFFSLRTVDECREMASAANADEPWACEDAGDSGEDGSSMTGDEEEGEMEDEEENNDVWYLQKRENRWRRVSADTLCRLANHEDRRETSIWKRRELPRSGLGRLSGDTGSDASPPSPTLPGSPNELACASPGDVDNLRNRGRSGSGGAAMDTAGERDANVMAQEPEPAVQPKGPAPDCCGGGGRTGTPNEESSGEVKAATDKSTEEREGETRLSVCAEDDKRSERMSLDSGRSGGLSSPSSPVRRDDMRDPRETGDAREKVHKKRWLVRLDTRPTLEHAHSVRVSPETLASLEAEGRFRFLPLSVLFFTPNFRSNFDQGFFPAHYRPEPTESSGASTRCRFSSANRETGSAHHWVSPGRVPSVSSKDTRNRPRTPTRVAREAGSSPQGSVAAVKTEETAQEARQFPHEAEVEGTDENKDSALVCSTSPRPPEAVKEEAMQHEDRVLTTSDPQLSVHLSSCLFEQGGYASTRPEGAANHAAADGGVPGMCAAETEQTAEPRIESGQAS</sequence>
<feature type="compositionally biased region" description="Basic and acidic residues" evidence="1">
    <location>
        <begin position="1398"/>
        <end position="1411"/>
    </location>
</feature>
<feature type="compositionally biased region" description="Acidic residues" evidence="1">
    <location>
        <begin position="2055"/>
        <end position="2069"/>
    </location>
</feature>
<feature type="compositionally biased region" description="Basic and acidic residues" evidence="1">
    <location>
        <begin position="501"/>
        <end position="518"/>
    </location>
</feature>
<feature type="region of interest" description="Disordered" evidence="1">
    <location>
        <begin position="2038"/>
        <end position="2070"/>
    </location>
</feature>
<name>A0A0F7UI49_NEOCL</name>
<feature type="region of interest" description="Disordered" evidence="1">
    <location>
        <begin position="1558"/>
        <end position="1577"/>
    </location>
</feature>
<feature type="compositionally biased region" description="Basic and acidic residues" evidence="1">
    <location>
        <begin position="2256"/>
        <end position="2272"/>
    </location>
</feature>
<feature type="compositionally biased region" description="Polar residues" evidence="1">
    <location>
        <begin position="2343"/>
        <end position="2361"/>
    </location>
</feature>
<feature type="compositionally biased region" description="Basic and acidic residues" evidence="1">
    <location>
        <begin position="662"/>
        <end position="671"/>
    </location>
</feature>
<feature type="region of interest" description="Disordered" evidence="1">
    <location>
        <begin position="807"/>
        <end position="879"/>
    </location>
</feature>
<gene>
    <name evidence="2" type="ORF">BN1204_040140</name>
</gene>
<feature type="region of interest" description="Disordered" evidence="1">
    <location>
        <begin position="1490"/>
        <end position="1512"/>
    </location>
</feature>
<evidence type="ECO:0000256" key="1">
    <source>
        <dbReference type="SAM" id="MobiDB-lite"/>
    </source>
</evidence>
<evidence type="ECO:0000313" key="2">
    <source>
        <dbReference type="EMBL" id="CEL68240.1"/>
    </source>
</evidence>
<feature type="compositionally biased region" description="Basic and acidic residues" evidence="1">
    <location>
        <begin position="898"/>
        <end position="922"/>
    </location>
</feature>
<feature type="compositionally biased region" description="Basic and acidic residues" evidence="1">
    <location>
        <begin position="172"/>
        <end position="184"/>
    </location>
</feature>
<feature type="region of interest" description="Disordered" evidence="1">
    <location>
        <begin position="2484"/>
        <end position="2520"/>
    </location>
</feature>
<feature type="compositionally biased region" description="Polar residues" evidence="1">
    <location>
        <begin position="1866"/>
        <end position="1893"/>
    </location>
</feature>
<feature type="compositionally biased region" description="Basic and acidic residues" evidence="1">
    <location>
        <begin position="691"/>
        <end position="727"/>
    </location>
</feature>
<proteinExistence type="predicted"/>
<feature type="compositionally biased region" description="Gly residues" evidence="1">
    <location>
        <begin position="526"/>
        <end position="535"/>
    </location>
</feature>
<feature type="compositionally biased region" description="Basic and acidic residues" evidence="1">
    <location>
        <begin position="848"/>
        <end position="875"/>
    </location>
</feature>
<feature type="compositionally biased region" description="Basic and acidic residues" evidence="1">
    <location>
        <begin position="1434"/>
        <end position="1449"/>
    </location>
</feature>
<feature type="region of interest" description="Disordered" evidence="1">
    <location>
        <begin position="493"/>
        <end position="594"/>
    </location>
</feature>
<feature type="region of interest" description="Disordered" evidence="1">
    <location>
        <begin position="610"/>
        <end position="728"/>
    </location>
</feature>
<dbReference type="EMBL" id="LN714484">
    <property type="protein sequence ID" value="CEL68240.1"/>
    <property type="molecule type" value="Genomic_DNA"/>
</dbReference>
<feature type="compositionally biased region" description="Basic and acidic residues" evidence="1">
    <location>
        <begin position="245"/>
        <end position="270"/>
    </location>
</feature>
<feature type="compositionally biased region" description="Acidic residues" evidence="1">
    <location>
        <begin position="2038"/>
        <end position="2048"/>
    </location>
</feature>
<feature type="region of interest" description="Disordered" evidence="1">
    <location>
        <begin position="2340"/>
        <end position="2444"/>
    </location>
</feature>
<feature type="region of interest" description="Disordered" evidence="1">
    <location>
        <begin position="1342"/>
        <end position="1449"/>
    </location>
</feature>
<accession>A0A0F7UI49</accession>
<feature type="compositionally biased region" description="Basic and acidic residues" evidence="1">
    <location>
        <begin position="1134"/>
        <end position="1146"/>
    </location>
</feature>